<accession>A0ABQ7D7D5</accession>
<sequence length="141" mass="15565">MRGPDLALCSPHIEAPSPGCPPDLLDIVFFIALLCFFDTFSRPSLQTFTHISTLKPPSRMATKNDGGGGLHVEEKFIVIFSPMNMDVAGYDFPLVPRLNQSLFLIFSLRWNELNEQASLVLQGSSSHLTLFSTYGAVCMVL</sequence>
<evidence type="ECO:0000313" key="1">
    <source>
        <dbReference type="EMBL" id="KAF3568131.1"/>
    </source>
</evidence>
<evidence type="ECO:0000313" key="2">
    <source>
        <dbReference type="Proteomes" id="UP000266723"/>
    </source>
</evidence>
<protein>
    <submittedName>
        <fullName evidence="1">Uncharacterized protein</fullName>
    </submittedName>
</protein>
<keyword evidence="2" id="KW-1185">Reference proteome</keyword>
<dbReference type="EMBL" id="QGKV02000759">
    <property type="protein sequence ID" value="KAF3568131.1"/>
    <property type="molecule type" value="Genomic_DNA"/>
</dbReference>
<reference evidence="1 2" key="1">
    <citation type="journal article" date="2020" name="BMC Genomics">
        <title>Intraspecific diversification of the crop wild relative Brassica cretica Lam. using demographic model selection.</title>
        <authorList>
            <person name="Kioukis A."/>
            <person name="Michalopoulou V.A."/>
            <person name="Briers L."/>
            <person name="Pirintsos S."/>
            <person name="Studholme D.J."/>
            <person name="Pavlidis P."/>
            <person name="Sarris P.F."/>
        </authorList>
    </citation>
    <scope>NUCLEOTIDE SEQUENCE [LARGE SCALE GENOMIC DNA]</scope>
    <source>
        <strain evidence="2">cv. PFS-1207/04</strain>
    </source>
</reference>
<comment type="caution">
    <text evidence="1">The sequence shown here is derived from an EMBL/GenBank/DDBJ whole genome shotgun (WGS) entry which is preliminary data.</text>
</comment>
<proteinExistence type="predicted"/>
<name>A0ABQ7D7D5_BRACR</name>
<dbReference type="Proteomes" id="UP000266723">
    <property type="component" value="Unassembled WGS sequence"/>
</dbReference>
<gene>
    <name evidence="1" type="ORF">DY000_02018407</name>
</gene>
<organism evidence="1 2">
    <name type="scientific">Brassica cretica</name>
    <name type="common">Mustard</name>
    <dbReference type="NCBI Taxonomy" id="69181"/>
    <lineage>
        <taxon>Eukaryota</taxon>
        <taxon>Viridiplantae</taxon>
        <taxon>Streptophyta</taxon>
        <taxon>Embryophyta</taxon>
        <taxon>Tracheophyta</taxon>
        <taxon>Spermatophyta</taxon>
        <taxon>Magnoliopsida</taxon>
        <taxon>eudicotyledons</taxon>
        <taxon>Gunneridae</taxon>
        <taxon>Pentapetalae</taxon>
        <taxon>rosids</taxon>
        <taxon>malvids</taxon>
        <taxon>Brassicales</taxon>
        <taxon>Brassicaceae</taxon>
        <taxon>Brassiceae</taxon>
        <taxon>Brassica</taxon>
    </lineage>
</organism>